<sequence length="663" mass="77327">MTDDFETQITELKNLVLSFEYEERELASIPQDQIDYFGYACLSNSLMFKEPPIPQYDQAGITKYLQANNFKTLDSLISYIRSLKNDIDKLFAIFAWEAQNVKYDVEALSTKEVKDTSLEAIFERKCAVDEGYCLFFSELVKKVNVDPKRIKITKYYSYSKTYGYDPLNIPESIEPDHCSLLIQINFIPFISEPSWAAGHLNSDSQFEWNFRPDLFLVPLVKTVCDRMPIKESLIPFHFDYNDFFKSCRVSPVGLCLKTESNPFVQYDSTDGYVSQIYSCKAPINWIQIHLHKRDPFNEDIYNEIPTDNITSYEIVQENIPNHPERCRFRTNISFQEEGFYKVEVYIDSPLAISYYVNNLSKCDMPVPITYNPFHDSKFIPIKPSRMLTKVRHGVALIRFAVSCHKSEIIWNIVKLKNDNSFDDEDGQTISRECGRFIKLKIPFDDTRYEDQLCITFPSNGRYSVQIYLSNDAGSYTGYTKYYIDVSGTELNDSNAVFSPIEFLCDGRDFSTASAQDDKNKEIKISPDQTCHIVDEHQLEQTIQIETVSDDQEILLEFREQKEITAMPELVKKEGNKHIYKWTIPDREAEYQLLCWINDVFSFSIPYIYRKKPLKEQTEEELAVLDSLRQKVVLDSHYEKYAMKNVEDNNENDRKKSSKCCLLI</sequence>
<evidence type="ECO:0000313" key="1">
    <source>
        <dbReference type="EMBL" id="KAK8835787.1"/>
    </source>
</evidence>
<reference evidence="1 2" key="1">
    <citation type="submission" date="2024-04" db="EMBL/GenBank/DDBJ databases">
        <title>Tritrichomonas musculus Genome.</title>
        <authorList>
            <person name="Alves-Ferreira E."/>
            <person name="Grigg M."/>
            <person name="Lorenzi H."/>
            <person name="Galac M."/>
        </authorList>
    </citation>
    <scope>NUCLEOTIDE SEQUENCE [LARGE SCALE GENOMIC DNA]</scope>
    <source>
        <strain evidence="1 2">EAF2021</strain>
    </source>
</reference>
<evidence type="ECO:0000313" key="2">
    <source>
        <dbReference type="Proteomes" id="UP001470230"/>
    </source>
</evidence>
<name>A0ABR2GQY6_9EUKA</name>
<gene>
    <name evidence="1" type="ORF">M9Y10_040610</name>
</gene>
<dbReference type="InterPro" id="IPR052557">
    <property type="entry name" value="CAP/Cytokinesis_protein"/>
</dbReference>
<organism evidence="1 2">
    <name type="scientific">Tritrichomonas musculus</name>
    <dbReference type="NCBI Taxonomy" id="1915356"/>
    <lineage>
        <taxon>Eukaryota</taxon>
        <taxon>Metamonada</taxon>
        <taxon>Parabasalia</taxon>
        <taxon>Tritrichomonadida</taxon>
        <taxon>Tritrichomonadidae</taxon>
        <taxon>Tritrichomonas</taxon>
    </lineage>
</organism>
<comment type="caution">
    <text evidence="1">The sequence shown here is derived from an EMBL/GenBank/DDBJ whole genome shotgun (WGS) entry which is preliminary data.</text>
</comment>
<keyword evidence="2" id="KW-1185">Reference proteome</keyword>
<dbReference type="PANTHER" id="PTHR46333">
    <property type="entry name" value="CYTOKINESIS PROTEIN 3"/>
    <property type="match status" value="1"/>
</dbReference>
<dbReference type="PANTHER" id="PTHR46333:SF2">
    <property type="entry name" value="CYTOKINESIS PROTEIN 3"/>
    <property type="match status" value="1"/>
</dbReference>
<protein>
    <recommendedName>
        <fullName evidence="3">GOLD domain-containing protein</fullName>
    </recommendedName>
</protein>
<proteinExistence type="predicted"/>
<accession>A0ABR2GQY6</accession>
<evidence type="ECO:0008006" key="3">
    <source>
        <dbReference type="Google" id="ProtNLM"/>
    </source>
</evidence>
<dbReference type="Proteomes" id="UP001470230">
    <property type="component" value="Unassembled WGS sequence"/>
</dbReference>
<dbReference type="EMBL" id="JAPFFF010000075">
    <property type="protein sequence ID" value="KAK8835787.1"/>
    <property type="molecule type" value="Genomic_DNA"/>
</dbReference>